<evidence type="ECO:0000259" key="8">
    <source>
        <dbReference type="PROSITE" id="PS50111"/>
    </source>
</evidence>
<dbReference type="InterPro" id="IPR004089">
    <property type="entry name" value="MCPsignal_dom"/>
</dbReference>
<feature type="domain" description="Methyl-accepting transducer" evidence="8">
    <location>
        <begin position="265"/>
        <end position="480"/>
    </location>
</feature>
<dbReference type="PROSITE" id="PS50111">
    <property type="entry name" value="CHEMOTAXIS_TRANSDUC_2"/>
    <property type="match status" value="1"/>
</dbReference>
<dbReference type="GO" id="GO:0005886">
    <property type="term" value="C:plasma membrane"/>
    <property type="evidence" value="ECO:0007669"/>
    <property type="project" value="TreeGrafter"/>
</dbReference>
<accession>A0A1I1UPK3</accession>
<evidence type="ECO:0000256" key="5">
    <source>
        <dbReference type="SAM" id="Coils"/>
    </source>
</evidence>
<dbReference type="PROSITE" id="PS50885">
    <property type="entry name" value="HAMP"/>
    <property type="match status" value="1"/>
</dbReference>
<feature type="region of interest" description="Disordered" evidence="6">
    <location>
        <begin position="270"/>
        <end position="302"/>
    </location>
</feature>
<feature type="transmembrane region" description="Helical" evidence="7">
    <location>
        <begin position="187"/>
        <end position="210"/>
    </location>
</feature>
<keyword evidence="4" id="KW-0807">Transducer</keyword>
<keyword evidence="11" id="KW-1185">Reference proteome</keyword>
<feature type="region of interest" description="Disordered" evidence="6">
    <location>
        <begin position="501"/>
        <end position="529"/>
    </location>
</feature>
<dbReference type="GO" id="GO:0007165">
    <property type="term" value="P:signal transduction"/>
    <property type="evidence" value="ECO:0007669"/>
    <property type="project" value="UniProtKB-KW"/>
</dbReference>
<dbReference type="PANTHER" id="PTHR43531:SF11">
    <property type="entry name" value="METHYL-ACCEPTING CHEMOTAXIS PROTEIN 3"/>
    <property type="match status" value="1"/>
</dbReference>
<dbReference type="SMART" id="SM00304">
    <property type="entry name" value="HAMP"/>
    <property type="match status" value="1"/>
</dbReference>
<evidence type="ECO:0000256" key="2">
    <source>
        <dbReference type="ARBA" id="ARBA00022500"/>
    </source>
</evidence>
<evidence type="ECO:0000256" key="3">
    <source>
        <dbReference type="ARBA" id="ARBA00029447"/>
    </source>
</evidence>
<feature type="domain" description="HAMP" evidence="9">
    <location>
        <begin position="208"/>
        <end position="260"/>
    </location>
</feature>
<dbReference type="AlphaFoldDB" id="A0A1I1UPK3"/>
<dbReference type="GO" id="GO:0004888">
    <property type="term" value="F:transmembrane signaling receptor activity"/>
    <property type="evidence" value="ECO:0007669"/>
    <property type="project" value="InterPro"/>
</dbReference>
<organism evidence="10 11">
    <name type="scientific">Roseivivax sediminis</name>
    <dbReference type="NCBI Taxonomy" id="936889"/>
    <lineage>
        <taxon>Bacteria</taxon>
        <taxon>Pseudomonadati</taxon>
        <taxon>Pseudomonadota</taxon>
        <taxon>Alphaproteobacteria</taxon>
        <taxon>Rhodobacterales</taxon>
        <taxon>Roseobacteraceae</taxon>
        <taxon>Roseivivax</taxon>
    </lineage>
</organism>
<name>A0A1I1UPK3_9RHOB</name>
<dbReference type="Pfam" id="PF00015">
    <property type="entry name" value="MCPsignal"/>
    <property type="match status" value="1"/>
</dbReference>
<dbReference type="Proteomes" id="UP000325289">
    <property type="component" value="Unassembled WGS sequence"/>
</dbReference>
<dbReference type="Pfam" id="PF00672">
    <property type="entry name" value="HAMP"/>
    <property type="match status" value="1"/>
</dbReference>
<keyword evidence="2" id="KW-0145">Chemotaxis</keyword>
<evidence type="ECO:0000256" key="1">
    <source>
        <dbReference type="ARBA" id="ARBA00004370"/>
    </source>
</evidence>
<sequence>MRLTLKLKLAATLVLLIGLAVFGMITGVTSLGTMSTNLSGIVNEDAERVRLSQDLLAEQLRVQRDLREYILAESPTARADIREEMTAARAYHDAVLEETLALASPEGRELLSTYSDLVAQIRSLNQRAASLADAGDGLRAFRLVNGEGQTLWESMEDSIDGVVETNRAGLAAAEARAAVNYAGARRMMTILIVAMLVFGAVAGTWIVLTISRGLARGIKLARSVADGDLTQTATLRGNDEVTELIRALNDMVERLRQVAGEVGAGSANVASGAGQMASTSEQLSQGATEQASSTEEASGSMEEMTANIQQTAENAGGTERMAKKSAADARASGKAVAEAVGAMKTIAERIMVVQEIARQTDLLALNAAVEAARAGEHGRGFAVVASEVRKLAERSQEAAGEISALSSDTVKAAEDAGRMLEGLVPDIEETARLVSQISGASQELATGASQVNLAIQQLDKVTQENTAASEELSSTAEELAAQADTLRTAMAFFRLSAGDVPKPAATASPPAQPRKATGPKAGFDFDMGAGEDELDAEFVRASRSAA</sequence>
<dbReference type="SUPFAM" id="SSF58104">
    <property type="entry name" value="Methyl-accepting chemotaxis protein (MCP) signaling domain"/>
    <property type="match status" value="1"/>
</dbReference>
<evidence type="ECO:0000259" key="9">
    <source>
        <dbReference type="PROSITE" id="PS50885"/>
    </source>
</evidence>
<comment type="subcellular location">
    <subcellularLocation>
        <location evidence="1">Membrane</location>
    </subcellularLocation>
</comment>
<feature type="compositionally biased region" description="Polar residues" evidence="6">
    <location>
        <begin position="276"/>
        <end position="297"/>
    </location>
</feature>
<dbReference type="InterPro" id="IPR003660">
    <property type="entry name" value="HAMP_dom"/>
</dbReference>
<dbReference type="EMBL" id="FOMS01000002">
    <property type="protein sequence ID" value="SFD72505.1"/>
    <property type="molecule type" value="Genomic_DNA"/>
</dbReference>
<dbReference type="GO" id="GO:0006935">
    <property type="term" value="P:chemotaxis"/>
    <property type="evidence" value="ECO:0007669"/>
    <property type="project" value="UniProtKB-KW"/>
</dbReference>
<protein>
    <submittedName>
        <fullName evidence="10">Methyl-accepting chemotaxis protein</fullName>
    </submittedName>
</protein>
<reference evidence="10 11" key="1">
    <citation type="submission" date="2016-10" db="EMBL/GenBank/DDBJ databases">
        <authorList>
            <person name="Varghese N."/>
            <person name="Submissions S."/>
        </authorList>
    </citation>
    <scope>NUCLEOTIDE SEQUENCE [LARGE SCALE GENOMIC DNA]</scope>
    <source>
        <strain evidence="11">YIM D21,KCTC 23444,ACCC 10710</strain>
    </source>
</reference>
<dbReference type="Pfam" id="PF12729">
    <property type="entry name" value="4HB_MCP_1"/>
    <property type="match status" value="1"/>
</dbReference>
<dbReference type="PRINTS" id="PR00260">
    <property type="entry name" value="CHEMTRNSDUCR"/>
</dbReference>
<comment type="similarity">
    <text evidence="3">Belongs to the methyl-accepting chemotaxis (MCP) protein family.</text>
</comment>
<dbReference type="InterPro" id="IPR024478">
    <property type="entry name" value="HlyB_4HB_MCP"/>
</dbReference>
<proteinExistence type="inferred from homology"/>
<dbReference type="InterPro" id="IPR004090">
    <property type="entry name" value="Chemotax_Me-accpt_rcpt"/>
</dbReference>
<keyword evidence="7" id="KW-0472">Membrane</keyword>
<evidence type="ECO:0000313" key="10">
    <source>
        <dbReference type="EMBL" id="SFD72505.1"/>
    </source>
</evidence>
<dbReference type="FunFam" id="1.10.287.950:FF:000001">
    <property type="entry name" value="Methyl-accepting chemotaxis sensory transducer"/>
    <property type="match status" value="1"/>
</dbReference>
<dbReference type="Gene3D" id="1.10.287.950">
    <property type="entry name" value="Methyl-accepting chemotaxis protein"/>
    <property type="match status" value="1"/>
</dbReference>
<evidence type="ECO:0000313" key="11">
    <source>
        <dbReference type="Proteomes" id="UP000325289"/>
    </source>
</evidence>
<keyword evidence="7" id="KW-1133">Transmembrane helix</keyword>
<evidence type="ECO:0000256" key="6">
    <source>
        <dbReference type="SAM" id="MobiDB-lite"/>
    </source>
</evidence>
<keyword evidence="5" id="KW-0175">Coiled coil</keyword>
<feature type="coiled-coil region" evidence="5">
    <location>
        <begin position="451"/>
        <end position="489"/>
    </location>
</feature>
<evidence type="ECO:0000256" key="4">
    <source>
        <dbReference type="PROSITE-ProRule" id="PRU00284"/>
    </source>
</evidence>
<dbReference type="RefSeq" id="WP_149754808.1">
    <property type="nucleotide sequence ID" value="NZ_FOMS01000002.1"/>
</dbReference>
<dbReference type="SMART" id="SM00283">
    <property type="entry name" value="MA"/>
    <property type="match status" value="1"/>
</dbReference>
<gene>
    <name evidence="10" type="ORF">SAMN04515678_102444</name>
</gene>
<dbReference type="CDD" id="cd06225">
    <property type="entry name" value="HAMP"/>
    <property type="match status" value="1"/>
</dbReference>
<dbReference type="InterPro" id="IPR051310">
    <property type="entry name" value="MCP_chemotaxis"/>
</dbReference>
<dbReference type="OrthoDB" id="9814362at2"/>
<keyword evidence="7" id="KW-0812">Transmembrane</keyword>
<dbReference type="PANTHER" id="PTHR43531">
    <property type="entry name" value="PROTEIN ICFG"/>
    <property type="match status" value="1"/>
</dbReference>
<evidence type="ECO:0000256" key="7">
    <source>
        <dbReference type="SAM" id="Phobius"/>
    </source>
</evidence>